<dbReference type="EMBL" id="JAJFAZ020000005">
    <property type="protein sequence ID" value="KAI5330373.1"/>
    <property type="molecule type" value="Genomic_DNA"/>
</dbReference>
<dbReference type="PANTHER" id="PTHR15137">
    <property type="entry name" value="TRANSCRIPTION INITIATION FACTOR TFIID"/>
    <property type="match status" value="1"/>
</dbReference>
<accession>A0AAD4VTK7</accession>
<evidence type="ECO:0000256" key="1">
    <source>
        <dbReference type="SAM" id="MobiDB-lite"/>
    </source>
</evidence>
<comment type="caution">
    <text evidence="2">The sequence shown here is derived from an EMBL/GenBank/DDBJ whole genome shotgun (WGS) entry which is preliminary data.</text>
</comment>
<dbReference type="AlphaFoldDB" id="A0AAD4VTK7"/>
<feature type="region of interest" description="Disordered" evidence="1">
    <location>
        <begin position="1"/>
        <end position="40"/>
    </location>
</feature>
<organism evidence="2 3">
    <name type="scientific">Prunus dulcis</name>
    <name type="common">Almond</name>
    <name type="synonym">Amygdalus dulcis</name>
    <dbReference type="NCBI Taxonomy" id="3755"/>
    <lineage>
        <taxon>Eukaryota</taxon>
        <taxon>Viridiplantae</taxon>
        <taxon>Streptophyta</taxon>
        <taxon>Embryophyta</taxon>
        <taxon>Tracheophyta</taxon>
        <taxon>Spermatophyta</taxon>
        <taxon>Magnoliopsida</taxon>
        <taxon>eudicotyledons</taxon>
        <taxon>Gunneridae</taxon>
        <taxon>Pentapetalae</taxon>
        <taxon>rosids</taxon>
        <taxon>fabids</taxon>
        <taxon>Rosales</taxon>
        <taxon>Rosaceae</taxon>
        <taxon>Amygdaloideae</taxon>
        <taxon>Amygdaleae</taxon>
        <taxon>Prunus</taxon>
    </lineage>
</organism>
<sequence length="82" mass="9309">MRSIALRSSPKSENRFKIEDTKLPRKPKNEDAKPDNSGPVVRHQKLCLSIDIDKRRIYGYTELKISVPEIGIVGLHARKPGD</sequence>
<dbReference type="PANTHER" id="PTHR15137:SF9">
    <property type="entry name" value="TRANSCRIPTION INITIATION FACTOR TFIID SUBUNIT 2"/>
    <property type="match status" value="1"/>
</dbReference>
<dbReference type="InterPro" id="IPR037813">
    <property type="entry name" value="TAF2"/>
</dbReference>
<feature type="compositionally biased region" description="Basic and acidic residues" evidence="1">
    <location>
        <begin position="10"/>
        <end position="34"/>
    </location>
</feature>
<reference evidence="2 3" key="1">
    <citation type="journal article" date="2022" name="G3 (Bethesda)">
        <title>Whole-genome sequence and methylome profiling of the almond [Prunus dulcis (Mill.) D.A. Webb] cultivar 'Nonpareil'.</title>
        <authorList>
            <person name="D'Amico-Willman K.M."/>
            <person name="Ouma W.Z."/>
            <person name="Meulia T."/>
            <person name="Sideli G.M."/>
            <person name="Gradziel T.M."/>
            <person name="Fresnedo-Ramirez J."/>
        </authorList>
    </citation>
    <scope>NUCLEOTIDE SEQUENCE [LARGE SCALE GENOMIC DNA]</scope>
    <source>
        <strain evidence="2">Clone GOH B32 T37-40</strain>
    </source>
</reference>
<keyword evidence="3" id="KW-1185">Reference proteome</keyword>
<evidence type="ECO:0000313" key="3">
    <source>
        <dbReference type="Proteomes" id="UP001054821"/>
    </source>
</evidence>
<dbReference type="GO" id="GO:0003682">
    <property type="term" value="F:chromatin binding"/>
    <property type="evidence" value="ECO:0007669"/>
    <property type="project" value="TreeGrafter"/>
</dbReference>
<proteinExistence type="predicted"/>
<gene>
    <name evidence="2" type="ORF">L3X38_029771</name>
</gene>
<evidence type="ECO:0000313" key="2">
    <source>
        <dbReference type="EMBL" id="KAI5330373.1"/>
    </source>
</evidence>
<dbReference type="GO" id="GO:0006367">
    <property type="term" value="P:transcription initiation at RNA polymerase II promoter"/>
    <property type="evidence" value="ECO:0007669"/>
    <property type="project" value="TreeGrafter"/>
</dbReference>
<dbReference type="GO" id="GO:0005669">
    <property type="term" value="C:transcription factor TFIID complex"/>
    <property type="evidence" value="ECO:0007669"/>
    <property type="project" value="InterPro"/>
</dbReference>
<dbReference type="GO" id="GO:0016251">
    <property type="term" value="F:RNA polymerase II general transcription initiation factor activity"/>
    <property type="evidence" value="ECO:0007669"/>
    <property type="project" value="TreeGrafter"/>
</dbReference>
<name>A0AAD4VTK7_PRUDU</name>
<protein>
    <submittedName>
        <fullName evidence="2">Uncharacterized protein</fullName>
    </submittedName>
</protein>
<dbReference type="Proteomes" id="UP001054821">
    <property type="component" value="Chromosome 5"/>
</dbReference>
<dbReference type="GO" id="GO:0000976">
    <property type="term" value="F:transcription cis-regulatory region binding"/>
    <property type="evidence" value="ECO:0007669"/>
    <property type="project" value="TreeGrafter"/>
</dbReference>